<evidence type="ECO:0000256" key="1">
    <source>
        <dbReference type="SAM" id="MobiDB-lite"/>
    </source>
</evidence>
<keyword evidence="2" id="KW-0472">Membrane</keyword>
<dbReference type="AlphaFoldDB" id="A0A1Y1XQ84"/>
<dbReference type="OrthoDB" id="2160345at2759"/>
<accession>A0A1Y1XQ84</accession>
<name>A0A1Y1XQ84_9FUNG</name>
<dbReference type="Proteomes" id="UP000193944">
    <property type="component" value="Unassembled WGS sequence"/>
</dbReference>
<feature type="region of interest" description="Disordered" evidence="1">
    <location>
        <begin position="271"/>
        <end position="290"/>
    </location>
</feature>
<evidence type="ECO:0000313" key="4">
    <source>
        <dbReference type="Proteomes" id="UP000193944"/>
    </source>
</evidence>
<comment type="caution">
    <text evidence="3">The sequence shown here is derived from an EMBL/GenBank/DDBJ whole genome shotgun (WGS) entry which is preliminary data.</text>
</comment>
<feature type="compositionally biased region" description="Polar residues" evidence="1">
    <location>
        <begin position="60"/>
        <end position="72"/>
    </location>
</feature>
<protein>
    <submittedName>
        <fullName evidence="3">Uncharacterized protein</fullName>
    </submittedName>
</protein>
<feature type="compositionally biased region" description="Acidic residues" evidence="1">
    <location>
        <begin position="278"/>
        <end position="290"/>
    </location>
</feature>
<gene>
    <name evidence="3" type="ORF">BCR32DRAFT_264054</name>
</gene>
<keyword evidence="2" id="KW-1133">Transmembrane helix</keyword>
<reference evidence="3 4" key="2">
    <citation type="submission" date="2016-08" db="EMBL/GenBank/DDBJ databases">
        <title>Pervasive Adenine N6-methylation of Active Genes in Fungi.</title>
        <authorList>
            <consortium name="DOE Joint Genome Institute"/>
            <person name="Mondo S.J."/>
            <person name="Dannebaum R.O."/>
            <person name="Kuo R.C."/>
            <person name="Labutti K."/>
            <person name="Haridas S."/>
            <person name="Kuo A."/>
            <person name="Salamov A."/>
            <person name="Ahrendt S.R."/>
            <person name="Lipzen A."/>
            <person name="Sullivan W."/>
            <person name="Andreopoulos W.B."/>
            <person name="Clum A."/>
            <person name="Lindquist E."/>
            <person name="Daum C."/>
            <person name="Ramamoorthy G.K."/>
            <person name="Gryganskyi A."/>
            <person name="Culley D."/>
            <person name="Magnuson J.K."/>
            <person name="James T.Y."/>
            <person name="O'Malley M.A."/>
            <person name="Stajich J.E."/>
            <person name="Spatafora J.W."/>
            <person name="Visel A."/>
            <person name="Grigoriev I.V."/>
        </authorList>
    </citation>
    <scope>NUCLEOTIDE SEQUENCE [LARGE SCALE GENOMIC DNA]</scope>
    <source>
        <strain evidence="3 4">S4</strain>
    </source>
</reference>
<feature type="region of interest" description="Disordered" evidence="1">
    <location>
        <begin position="339"/>
        <end position="369"/>
    </location>
</feature>
<reference evidence="3 4" key="1">
    <citation type="submission" date="2016-08" db="EMBL/GenBank/DDBJ databases">
        <title>A Parts List for Fungal Cellulosomes Revealed by Comparative Genomics.</title>
        <authorList>
            <consortium name="DOE Joint Genome Institute"/>
            <person name="Haitjema C.H."/>
            <person name="Gilmore S.P."/>
            <person name="Henske J.K."/>
            <person name="Solomon K.V."/>
            <person name="De Groot R."/>
            <person name="Kuo A."/>
            <person name="Mondo S.J."/>
            <person name="Salamov A.A."/>
            <person name="Labutti K."/>
            <person name="Zhao Z."/>
            <person name="Chiniquy J."/>
            <person name="Barry K."/>
            <person name="Brewer H.M."/>
            <person name="Purvine S.O."/>
            <person name="Wright A.T."/>
            <person name="Boxma B."/>
            <person name="Van Alen T."/>
            <person name="Hackstein J.H."/>
            <person name="Baker S.E."/>
            <person name="Grigoriev I.V."/>
            <person name="O'Malley M.A."/>
        </authorList>
    </citation>
    <scope>NUCLEOTIDE SEQUENCE [LARGE SCALE GENOMIC DNA]</scope>
    <source>
        <strain evidence="3 4">S4</strain>
    </source>
</reference>
<evidence type="ECO:0000256" key="2">
    <source>
        <dbReference type="SAM" id="Phobius"/>
    </source>
</evidence>
<feature type="transmembrane region" description="Helical" evidence="2">
    <location>
        <begin position="126"/>
        <end position="144"/>
    </location>
</feature>
<feature type="compositionally biased region" description="Polar residues" evidence="1">
    <location>
        <begin position="26"/>
        <end position="48"/>
    </location>
</feature>
<proteinExistence type="predicted"/>
<keyword evidence="4" id="KW-1185">Reference proteome</keyword>
<feature type="compositionally biased region" description="Low complexity" evidence="1">
    <location>
        <begin position="345"/>
        <end position="359"/>
    </location>
</feature>
<feature type="compositionally biased region" description="Polar residues" evidence="1">
    <location>
        <begin position="360"/>
        <end position="369"/>
    </location>
</feature>
<organism evidence="3 4">
    <name type="scientific">Anaeromyces robustus</name>
    <dbReference type="NCBI Taxonomy" id="1754192"/>
    <lineage>
        <taxon>Eukaryota</taxon>
        <taxon>Fungi</taxon>
        <taxon>Fungi incertae sedis</taxon>
        <taxon>Chytridiomycota</taxon>
        <taxon>Chytridiomycota incertae sedis</taxon>
        <taxon>Neocallimastigomycetes</taxon>
        <taxon>Neocallimastigales</taxon>
        <taxon>Neocallimastigaceae</taxon>
        <taxon>Anaeromyces</taxon>
    </lineage>
</organism>
<evidence type="ECO:0000313" key="3">
    <source>
        <dbReference type="EMBL" id="ORX87815.1"/>
    </source>
</evidence>
<feature type="region of interest" description="Disordered" evidence="1">
    <location>
        <begin position="26"/>
        <end position="73"/>
    </location>
</feature>
<dbReference type="EMBL" id="MCFG01000005">
    <property type="protein sequence ID" value="ORX87815.1"/>
    <property type="molecule type" value="Genomic_DNA"/>
</dbReference>
<keyword evidence="2" id="KW-0812">Transmembrane</keyword>
<sequence length="369" mass="41336">MSSSISSTAKVLRSRPTTRFIRSSTRININNKPPGRTNVSGSKSIINRTQPTSPPSQPQFSNNDEIVNSAIPSNNNNNNTYNYTLFSNNGESNEYAINDIPTEIAENNSTVVEYKTDTQNDSHTQIIIVILSLVVLSLLSLSLVRLKNRSNDKKPITEKGLYDVNKPLPVITEEQLNKLNQVNQQSFQLQNSIIADTNYNNNINNSYLNPNNAIEYNQQQQQYSFNYDNRISFLALGDSAIEPRKKSLALKEEVIKKSENNLPIPLIHINNKKGPNANDEESEIKNNDEEDNINLKAVEPLPDTVIPSIKKSPQNTTNSFLQESHDLFKKISKGVKNVGNRLKQNSISSTKSTTSTNNNRYSVLSSPKI</sequence>